<keyword evidence="3" id="KW-1185">Reference proteome</keyword>
<evidence type="ECO:0000313" key="2">
    <source>
        <dbReference type="EMBL" id="TKW30822.1"/>
    </source>
</evidence>
<feature type="compositionally biased region" description="Low complexity" evidence="1">
    <location>
        <begin position="147"/>
        <end position="158"/>
    </location>
</feature>
<gene>
    <name evidence="2" type="ORF">SEVIR_2G063232v2</name>
</gene>
<dbReference type="AlphaFoldDB" id="A0A4U6VNY4"/>
<feature type="region of interest" description="Disordered" evidence="1">
    <location>
        <begin position="80"/>
        <end position="222"/>
    </location>
</feature>
<organism evidence="2 3">
    <name type="scientific">Setaria viridis</name>
    <name type="common">Green bristlegrass</name>
    <name type="synonym">Setaria italica subsp. viridis</name>
    <dbReference type="NCBI Taxonomy" id="4556"/>
    <lineage>
        <taxon>Eukaryota</taxon>
        <taxon>Viridiplantae</taxon>
        <taxon>Streptophyta</taxon>
        <taxon>Embryophyta</taxon>
        <taxon>Tracheophyta</taxon>
        <taxon>Spermatophyta</taxon>
        <taxon>Magnoliopsida</taxon>
        <taxon>Liliopsida</taxon>
        <taxon>Poales</taxon>
        <taxon>Poaceae</taxon>
        <taxon>PACMAD clade</taxon>
        <taxon>Panicoideae</taxon>
        <taxon>Panicodae</taxon>
        <taxon>Paniceae</taxon>
        <taxon>Cenchrinae</taxon>
        <taxon>Setaria</taxon>
    </lineage>
</organism>
<name>A0A4U6VNY4_SETVI</name>
<dbReference type="Gramene" id="TKW30822">
    <property type="protein sequence ID" value="TKW30822"/>
    <property type="gene ID" value="SEVIR_2G063232v2"/>
</dbReference>
<reference evidence="2" key="1">
    <citation type="submission" date="2019-03" db="EMBL/GenBank/DDBJ databases">
        <title>WGS assembly of Setaria viridis.</title>
        <authorList>
            <person name="Huang P."/>
            <person name="Jenkins J."/>
            <person name="Grimwood J."/>
            <person name="Barry K."/>
            <person name="Healey A."/>
            <person name="Mamidi S."/>
            <person name="Sreedasyam A."/>
            <person name="Shu S."/>
            <person name="Feldman M."/>
            <person name="Wu J."/>
            <person name="Yu Y."/>
            <person name="Chen C."/>
            <person name="Johnson J."/>
            <person name="Rokhsar D."/>
            <person name="Baxter I."/>
            <person name="Schmutz J."/>
            <person name="Brutnell T."/>
            <person name="Kellogg E."/>
        </authorList>
    </citation>
    <scope>NUCLEOTIDE SEQUENCE [LARGE SCALE GENOMIC DNA]</scope>
</reference>
<feature type="compositionally biased region" description="Low complexity" evidence="1">
    <location>
        <begin position="1"/>
        <end position="14"/>
    </location>
</feature>
<evidence type="ECO:0000256" key="1">
    <source>
        <dbReference type="SAM" id="MobiDB-lite"/>
    </source>
</evidence>
<evidence type="ECO:0000313" key="3">
    <source>
        <dbReference type="Proteomes" id="UP000298652"/>
    </source>
</evidence>
<feature type="region of interest" description="Disordered" evidence="1">
    <location>
        <begin position="1"/>
        <end position="23"/>
    </location>
</feature>
<feature type="compositionally biased region" description="Pro residues" evidence="1">
    <location>
        <begin position="105"/>
        <end position="115"/>
    </location>
</feature>
<accession>A0A4U6VNY4</accession>
<sequence>MASWPPSRRSSSPARPSPCRHPLHRCPLHAALLHGPPPVAAPPPRLVLRHLEPATLYSRGPTPSPAQRYLTSASCNQAPYARRWSSAPPPPHTNRAAPPLGGGAPPYPVQAPLPPAITAEGPLMTTLSHELHDTRPPRGRRRRDRTSTAPRVSWPRCGAGREGRAAASPPPRHRAGRGRDARQQPPCADPSPGVPDPRVWDGTAISMTPRRHTKDPCGPLSW</sequence>
<proteinExistence type="predicted"/>
<dbReference type="Proteomes" id="UP000298652">
    <property type="component" value="Chromosome 2"/>
</dbReference>
<protein>
    <submittedName>
        <fullName evidence="2">Uncharacterized protein</fullName>
    </submittedName>
</protein>
<dbReference type="EMBL" id="CM016553">
    <property type="protein sequence ID" value="TKW30822.1"/>
    <property type="molecule type" value="Genomic_DNA"/>
</dbReference>